<proteinExistence type="predicted"/>
<dbReference type="OrthoDB" id="7867818at2"/>
<organism evidence="1 2">
    <name type="scientific">Paragemmobacter aquarius</name>
    <dbReference type="NCBI Taxonomy" id="2169400"/>
    <lineage>
        <taxon>Bacteria</taxon>
        <taxon>Pseudomonadati</taxon>
        <taxon>Pseudomonadota</taxon>
        <taxon>Alphaproteobacteria</taxon>
        <taxon>Rhodobacterales</taxon>
        <taxon>Paracoccaceae</taxon>
        <taxon>Paragemmobacter</taxon>
    </lineage>
</organism>
<sequence>MKRNLLPLTPEGWIAHLFDAQAARDGGVIRRQIRDVERYVGREVFLAEMRRRGYPVVENAGQYVIFCNREPIRRLT</sequence>
<dbReference type="Proteomes" id="UP000244496">
    <property type="component" value="Chromosome"/>
</dbReference>
<gene>
    <name evidence="1" type="ORF">HYN69_11580</name>
</gene>
<accession>A0A2S0UML8</accession>
<keyword evidence="1" id="KW-0413">Isomerase</keyword>
<dbReference type="EMBL" id="CP028918">
    <property type="protein sequence ID" value="AWB49057.1"/>
    <property type="molecule type" value="Genomic_DNA"/>
</dbReference>
<dbReference type="GO" id="GO:0016853">
    <property type="term" value="F:isomerase activity"/>
    <property type="evidence" value="ECO:0007669"/>
    <property type="project" value="UniProtKB-KW"/>
</dbReference>
<dbReference type="AlphaFoldDB" id="A0A2S0UML8"/>
<protein>
    <submittedName>
        <fullName evidence="1">N-(5'-phosphoribosyl)anthranilate isomerase</fullName>
    </submittedName>
</protein>
<keyword evidence="2" id="KW-1185">Reference proteome</keyword>
<dbReference type="KEGG" id="geh:HYN69_11580"/>
<reference evidence="1 2" key="1">
    <citation type="submission" date="2018-04" db="EMBL/GenBank/DDBJ databases">
        <title>Genome sequencing of Gemmobacter.</title>
        <authorList>
            <person name="Yi H."/>
            <person name="Baek M.-G."/>
        </authorList>
    </citation>
    <scope>NUCLEOTIDE SEQUENCE [LARGE SCALE GENOMIC DNA]</scope>
    <source>
        <strain evidence="1 2">HYN0069</strain>
    </source>
</reference>
<dbReference type="RefSeq" id="WP_108435875.1">
    <property type="nucleotide sequence ID" value="NZ_CP028918.1"/>
</dbReference>
<evidence type="ECO:0000313" key="2">
    <source>
        <dbReference type="Proteomes" id="UP000244496"/>
    </source>
</evidence>
<name>A0A2S0UML8_9RHOB</name>
<evidence type="ECO:0000313" key="1">
    <source>
        <dbReference type="EMBL" id="AWB49057.1"/>
    </source>
</evidence>